<dbReference type="EMBL" id="JACQMJ010000008">
    <property type="protein sequence ID" value="MBI4132350.1"/>
    <property type="molecule type" value="Genomic_DNA"/>
</dbReference>
<dbReference type="Gene3D" id="3.40.50.720">
    <property type="entry name" value="NAD(P)-binding Rossmann-like Domain"/>
    <property type="match status" value="1"/>
</dbReference>
<comment type="cofactor">
    <cofactor evidence="1">
        <name>NAD(+)</name>
        <dbReference type="ChEBI" id="CHEBI:57540"/>
    </cofactor>
</comment>
<evidence type="ECO:0000256" key="3">
    <source>
        <dbReference type="ARBA" id="ARBA00023027"/>
    </source>
</evidence>
<feature type="domain" description="NAD-dependent epimerase/dehydratase" evidence="5">
    <location>
        <begin position="4"/>
        <end position="225"/>
    </location>
</feature>
<sequence>MSRILVAGASGLIGGHLVKRLLSDGHEVRAVGRRPVGEWSQRHDGAENLQLDLTEKKNCYSAADGVDLVYNLAADIGGVNFIEKNKALCMLSVLINTHLLMAARDLGVKRYLYTSTFAVAAADHQPANVLEDGHIWEKLFSERLCRHFREDFGLETRVARLQNVYGTHDRIRGERVRAPAALALKALEAKRRGDNRIEIWGDGTQVRSFLFAEDCADGLAALMSSGITDPVRIGSNEFTSVNQLVDAIEAAAGVKLERIYDTSAPRGIERKPDEVMAIDSRLGWQPRVSLQEGIDRLYRWIEGEMAEAVQEV</sequence>
<dbReference type="Pfam" id="PF01370">
    <property type="entry name" value="Epimerase"/>
    <property type="match status" value="1"/>
</dbReference>
<name>A0A932YYK4_9BACT</name>
<accession>A0A932YYK4</accession>
<dbReference type="InterPro" id="IPR001509">
    <property type="entry name" value="Epimerase_deHydtase"/>
</dbReference>
<evidence type="ECO:0000313" key="6">
    <source>
        <dbReference type="EMBL" id="MBI4132350.1"/>
    </source>
</evidence>
<dbReference type="InterPro" id="IPR044516">
    <property type="entry name" value="UXS-like"/>
</dbReference>
<evidence type="ECO:0000256" key="2">
    <source>
        <dbReference type="ARBA" id="ARBA00022793"/>
    </source>
</evidence>
<dbReference type="GO" id="GO:0005737">
    <property type="term" value="C:cytoplasm"/>
    <property type="evidence" value="ECO:0007669"/>
    <property type="project" value="TreeGrafter"/>
</dbReference>
<keyword evidence="2" id="KW-0210">Decarboxylase</keyword>
<dbReference type="GO" id="GO:0070403">
    <property type="term" value="F:NAD+ binding"/>
    <property type="evidence" value="ECO:0007669"/>
    <property type="project" value="InterPro"/>
</dbReference>
<dbReference type="AlphaFoldDB" id="A0A932YYK4"/>
<dbReference type="GO" id="GO:0042732">
    <property type="term" value="P:D-xylose metabolic process"/>
    <property type="evidence" value="ECO:0007669"/>
    <property type="project" value="InterPro"/>
</dbReference>
<proteinExistence type="predicted"/>
<dbReference type="PANTHER" id="PTHR43078">
    <property type="entry name" value="UDP-GLUCURONIC ACID DECARBOXYLASE-RELATED"/>
    <property type="match status" value="1"/>
</dbReference>
<dbReference type="Proteomes" id="UP000704960">
    <property type="component" value="Unassembled WGS sequence"/>
</dbReference>
<evidence type="ECO:0000313" key="7">
    <source>
        <dbReference type="Proteomes" id="UP000704960"/>
    </source>
</evidence>
<protein>
    <submittedName>
        <fullName evidence="6">NAD-dependent epimerase/dehydratase family protein</fullName>
    </submittedName>
</protein>
<dbReference type="GO" id="GO:0048040">
    <property type="term" value="F:UDP-glucuronate decarboxylase activity"/>
    <property type="evidence" value="ECO:0007669"/>
    <property type="project" value="TreeGrafter"/>
</dbReference>
<reference evidence="6" key="1">
    <citation type="submission" date="2020-07" db="EMBL/GenBank/DDBJ databases">
        <title>Huge and variable diversity of episymbiotic CPR bacteria and DPANN archaea in groundwater ecosystems.</title>
        <authorList>
            <person name="He C.Y."/>
            <person name="Keren R."/>
            <person name="Whittaker M."/>
            <person name="Farag I.F."/>
            <person name="Doudna J."/>
            <person name="Cate J.H.D."/>
            <person name="Banfield J.F."/>
        </authorList>
    </citation>
    <scope>NUCLEOTIDE SEQUENCE</scope>
    <source>
        <strain evidence="6">NC_groundwater_1226_Ag_S-0.1um_59_124</strain>
    </source>
</reference>
<keyword evidence="4" id="KW-0456">Lyase</keyword>
<organism evidence="6 7">
    <name type="scientific">Candidatus Sungiibacteriota bacterium</name>
    <dbReference type="NCBI Taxonomy" id="2750080"/>
    <lineage>
        <taxon>Bacteria</taxon>
        <taxon>Candidatus Sungiibacteriota</taxon>
    </lineage>
</organism>
<dbReference type="InterPro" id="IPR036291">
    <property type="entry name" value="NAD(P)-bd_dom_sf"/>
</dbReference>
<dbReference type="SUPFAM" id="SSF51735">
    <property type="entry name" value="NAD(P)-binding Rossmann-fold domains"/>
    <property type="match status" value="1"/>
</dbReference>
<gene>
    <name evidence="6" type="ORF">HY474_01825</name>
</gene>
<dbReference type="Gene3D" id="3.90.25.10">
    <property type="entry name" value="UDP-galactose 4-epimerase, domain 1"/>
    <property type="match status" value="1"/>
</dbReference>
<comment type="caution">
    <text evidence="6">The sequence shown here is derived from an EMBL/GenBank/DDBJ whole genome shotgun (WGS) entry which is preliminary data.</text>
</comment>
<keyword evidence="3" id="KW-0520">NAD</keyword>
<evidence type="ECO:0000256" key="1">
    <source>
        <dbReference type="ARBA" id="ARBA00001911"/>
    </source>
</evidence>
<evidence type="ECO:0000256" key="4">
    <source>
        <dbReference type="ARBA" id="ARBA00023239"/>
    </source>
</evidence>
<dbReference type="PANTHER" id="PTHR43078:SF6">
    <property type="entry name" value="UDP-GLUCURONIC ACID DECARBOXYLASE 1"/>
    <property type="match status" value="1"/>
</dbReference>
<evidence type="ECO:0000259" key="5">
    <source>
        <dbReference type="Pfam" id="PF01370"/>
    </source>
</evidence>